<evidence type="ECO:0000313" key="2">
    <source>
        <dbReference type="Proteomes" id="UP000674425"/>
    </source>
</evidence>
<name>A0ABM8QYM9_9BURK</name>
<sequence length="144" mass="15822">MQIVRNRSSHAHGSAGGCSEAMLMARDRAVTQHRYTAVKRHGNTAVKQYRNNVVAVLVATALVVCDGYKSRQASTRLYDSSILSGPVPSREQGFFFVDAADVTCIYSIRTYMARLHLQPAVAENLLARGETPRTFETLSCLSLS</sequence>
<accession>A0ABM8QYM9</accession>
<proteinExistence type="predicted"/>
<dbReference type="RefSeq" id="WP_200618689.1">
    <property type="nucleotide sequence ID" value="NZ_CAJNAU010000009.1"/>
</dbReference>
<reference evidence="1 2" key="1">
    <citation type="submission" date="2021-02" db="EMBL/GenBank/DDBJ databases">
        <authorList>
            <person name="Vanwijnsberghe S."/>
        </authorList>
    </citation>
    <scope>NUCLEOTIDE SEQUENCE [LARGE SCALE GENOMIC DNA]</scope>
    <source>
        <strain evidence="1 2">R-69658</strain>
    </source>
</reference>
<organism evidence="1 2">
    <name type="scientific">Paraburkholderia aspalathi</name>
    <dbReference type="NCBI Taxonomy" id="1324617"/>
    <lineage>
        <taxon>Bacteria</taxon>
        <taxon>Pseudomonadati</taxon>
        <taxon>Pseudomonadota</taxon>
        <taxon>Betaproteobacteria</taxon>
        <taxon>Burkholderiales</taxon>
        <taxon>Burkholderiaceae</taxon>
        <taxon>Paraburkholderia</taxon>
    </lineage>
</organism>
<keyword evidence="2" id="KW-1185">Reference proteome</keyword>
<dbReference type="PROSITE" id="PS51257">
    <property type="entry name" value="PROKAR_LIPOPROTEIN"/>
    <property type="match status" value="1"/>
</dbReference>
<protein>
    <submittedName>
        <fullName evidence="1">Uncharacterized protein</fullName>
    </submittedName>
</protein>
<comment type="caution">
    <text evidence="1">The sequence shown here is derived from an EMBL/GenBank/DDBJ whole genome shotgun (WGS) entry which is preliminary data.</text>
</comment>
<evidence type="ECO:0000313" key="1">
    <source>
        <dbReference type="EMBL" id="CAE6722991.1"/>
    </source>
</evidence>
<dbReference type="Proteomes" id="UP000674425">
    <property type="component" value="Unassembled WGS sequence"/>
</dbReference>
<dbReference type="EMBL" id="CAJNAU010000009">
    <property type="protein sequence ID" value="CAE6722991.1"/>
    <property type="molecule type" value="Genomic_DNA"/>
</dbReference>
<gene>
    <name evidence="1" type="ORF">R69658_01447</name>
</gene>